<keyword evidence="1" id="KW-1133">Transmembrane helix</keyword>
<protein>
    <submittedName>
        <fullName evidence="2">HupE/UreJ protein</fullName>
    </submittedName>
</protein>
<keyword evidence="1" id="KW-0812">Transmembrane</keyword>
<dbReference type="Pfam" id="PF13795">
    <property type="entry name" value="HupE_UreJ_2"/>
    <property type="match status" value="1"/>
</dbReference>
<dbReference type="AlphaFoldDB" id="A0A4R1EV70"/>
<sequence length="399" mass="44379">MHLLHRPQQDTIFNSIIKFSLLFLLFFSSVASAHEIRPAIVDFTFNKAGYYQLIIQQNIEALLAQVGDQHDDTEQSENAAKYDRLRQLPAEELTQEFEKFSETFLSKMTLKFDGKEEPVRILDIEVPEVGDLDLARDSVINIAGLIPEGVKSLSWQWDKSFGNAVFRVSSEDNPDLYSSYLTEGKGSDPVVIGLDCSIAENQSQAGCASQTGWWQTLVNYIAVGFDHIVPKGLDHILFVVGLFLLSTRLKPLLIQVTSFTLAHSVTLALGIFGVISISPAIVEPLIAASIVYVCVENIFHERLSRLRPVLVFLFGLLHGLGFASVLTEFGLTQGNFVSGLIGFNIGVELGQLSVIAACFLLFGYWFGKKSWYHARITIPASIVIALIAAYWFIERVGWI</sequence>
<feature type="transmembrane region" description="Helical" evidence="1">
    <location>
        <begin position="349"/>
        <end position="367"/>
    </location>
</feature>
<keyword evidence="1" id="KW-0472">Membrane</keyword>
<dbReference type="RefSeq" id="WP_131906319.1">
    <property type="nucleotide sequence ID" value="NZ_BAAAFU010000006.1"/>
</dbReference>
<evidence type="ECO:0000313" key="3">
    <source>
        <dbReference type="Proteomes" id="UP000294887"/>
    </source>
</evidence>
<feature type="transmembrane region" description="Helical" evidence="1">
    <location>
        <begin position="311"/>
        <end position="329"/>
    </location>
</feature>
<feature type="transmembrane region" description="Helical" evidence="1">
    <location>
        <begin position="374"/>
        <end position="393"/>
    </location>
</feature>
<comment type="caution">
    <text evidence="2">The sequence shown here is derived from an EMBL/GenBank/DDBJ whole genome shotgun (WGS) entry which is preliminary data.</text>
</comment>
<gene>
    <name evidence="2" type="ORF">EV695_2528</name>
</gene>
<organism evidence="2 3">
    <name type="scientific">Cocleimonas flava</name>
    <dbReference type="NCBI Taxonomy" id="634765"/>
    <lineage>
        <taxon>Bacteria</taxon>
        <taxon>Pseudomonadati</taxon>
        <taxon>Pseudomonadota</taxon>
        <taxon>Gammaproteobacteria</taxon>
        <taxon>Thiotrichales</taxon>
        <taxon>Thiotrichaceae</taxon>
        <taxon>Cocleimonas</taxon>
    </lineage>
</organism>
<feature type="transmembrane region" description="Helical" evidence="1">
    <location>
        <begin position="281"/>
        <end position="299"/>
    </location>
</feature>
<evidence type="ECO:0000256" key="1">
    <source>
        <dbReference type="SAM" id="Phobius"/>
    </source>
</evidence>
<dbReference type="Proteomes" id="UP000294887">
    <property type="component" value="Unassembled WGS sequence"/>
</dbReference>
<name>A0A4R1EV70_9GAMM</name>
<proteinExistence type="predicted"/>
<dbReference type="OrthoDB" id="9808870at2"/>
<accession>A0A4R1EV70</accession>
<reference evidence="2 3" key="1">
    <citation type="submission" date="2019-03" db="EMBL/GenBank/DDBJ databases">
        <title>Genomic Encyclopedia of Type Strains, Phase IV (KMG-IV): sequencing the most valuable type-strain genomes for metagenomic binning, comparative biology and taxonomic classification.</title>
        <authorList>
            <person name="Goeker M."/>
        </authorList>
    </citation>
    <scope>NUCLEOTIDE SEQUENCE [LARGE SCALE GENOMIC DNA]</scope>
    <source>
        <strain evidence="2 3">DSM 24830</strain>
    </source>
</reference>
<evidence type="ECO:0000313" key="2">
    <source>
        <dbReference type="EMBL" id="TCJ84570.1"/>
    </source>
</evidence>
<keyword evidence="3" id="KW-1185">Reference proteome</keyword>
<dbReference type="InterPro" id="IPR032809">
    <property type="entry name" value="Put_HupE_UreJ"/>
</dbReference>
<dbReference type="EMBL" id="SMFQ01000004">
    <property type="protein sequence ID" value="TCJ84570.1"/>
    <property type="molecule type" value="Genomic_DNA"/>
</dbReference>